<keyword evidence="6 7" id="KW-0460">Magnesium</keyword>
<dbReference type="Proteomes" id="UP000007801">
    <property type="component" value="Unassembled WGS sequence"/>
</dbReference>
<dbReference type="Gene3D" id="3.30.540.10">
    <property type="entry name" value="Fructose-1,6-Bisphosphatase, subunit A, domain 1"/>
    <property type="match status" value="1"/>
</dbReference>
<evidence type="ECO:0000256" key="6">
    <source>
        <dbReference type="ARBA" id="ARBA00022842"/>
    </source>
</evidence>
<evidence type="ECO:0000256" key="2">
    <source>
        <dbReference type="ARBA" id="ARBA00005152"/>
    </source>
</evidence>
<comment type="pathway">
    <text evidence="2 8">Polyol metabolism; myo-inositol biosynthesis; myo-inositol from D-glucose 6-phosphate: step 2/2.</text>
</comment>
<dbReference type="GO" id="GO:0007165">
    <property type="term" value="P:signal transduction"/>
    <property type="evidence" value="ECO:0007669"/>
    <property type="project" value="TreeGrafter"/>
</dbReference>
<dbReference type="GO" id="GO:0046854">
    <property type="term" value="P:phosphatidylinositol phosphate biosynthetic process"/>
    <property type="evidence" value="ECO:0007669"/>
    <property type="project" value="InterPro"/>
</dbReference>
<dbReference type="InterPro" id="IPR000760">
    <property type="entry name" value="Inositol_monophosphatase-like"/>
</dbReference>
<dbReference type="Pfam" id="PF00459">
    <property type="entry name" value="Inositol_P"/>
    <property type="match status" value="1"/>
</dbReference>
<proteinExistence type="inferred from homology"/>
<dbReference type="SMR" id="B3M9U4"/>
<dbReference type="PANTHER" id="PTHR20854:SF25">
    <property type="entry name" value="INOSITOL-1-MONOPHOSPHATASE"/>
    <property type="match status" value="1"/>
</dbReference>
<dbReference type="PROSITE" id="PS00630">
    <property type="entry name" value="IMP_2"/>
    <property type="match status" value="1"/>
</dbReference>
<dbReference type="GO" id="GO:0006021">
    <property type="term" value="P:inositol biosynthetic process"/>
    <property type="evidence" value="ECO:0007669"/>
    <property type="project" value="UniProtKB-UniPathway"/>
</dbReference>
<dbReference type="PRINTS" id="PR00377">
    <property type="entry name" value="IMPHPHTASES"/>
</dbReference>
<evidence type="ECO:0000256" key="3">
    <source>
        <dbReference type="ARBA" id="ARBA00009759"/>
    </source>
</evidence>
<dbReference type="PANTHER" id="PTHR20854">
    <property type="entry name" value="INOSITOL MONOPHOSPHATASE"/>
    <property type="match status" value="1"/>
</dbReference>
<dbReference type="FunCoup" id="B3M9U4">
    <property type="interactions" value="119"/>
</dbReference>
<sequence length="284" mass="31572">MSKQISEEKLREYYEVSLDLVRKCGPLFMEGFQKPKLEFETKSAIYDQVTYYDKQIEHVLSEGLLKAFPESKIIGEEGLAEAHLKAELTDDPTWIIDPIDGTNNYIRKIPHCCISVGLTINKQLVAGIIYNPAQNELYSAWQGHGAFLNGQPIHTNDIKAINEAVVGLEISLIVFPKRRDSKLKRFYKLTSQANGSRSFGCAALTLCYVAVGQCDVYHVEHLKPWDLAAGVAILREAGGTVVHTSGGTFDVMHPDCVGASTEELAKSVVQIVKEADQLSFFTFE</sequence>
<dbReference type="eggNOG" id="KOG2951">
    <property type="taxonomic scope" value="Eukaryota"/>
</dbReference>
<dbReference type="GeneID" id="6506738"/>
<dbReference type="CDD" id="cd01639">
    <property type="entry name" value="IMPase"/>
    <property type="match status" value="1"/>
</dbReference>
<dbReference type="InterPro" id="IPR020583">
    <property type="entry name" value="Inositol_monoP_metal-BS"/>
</dbReference>
<keyword evidence="5 8" id="KW-0378">Hydrolase</keyword>
<comment type="catalytic activity">
    <reaction evidence="8">
        <text>a myo-inositol phosphate + H2O = myo-inositol + phosphate</text>
        <dbReference type="Rhea" id="RHEA:24056"/>
        <dbReference type="ChEBI" id="CHEBI:15377"/>
        <dbReference type="ChEBI" id="CHEBI:17268"/>
        <dbReference type="ChEBI" id="CHEBI:43474"/>
        <dbReference type="ChEBI" id="CHEBI:84139"/>
        <dbReference type="EC" id="3.1.3.25"/>
    </reaction>
</comment>
<dbReference type="STRING" id="7217.B3M9U4"/>
<comment type="cofactor">
    <cofactor evidence="1 7 8">
        <name>Mg(2+)</name>
        <dbReference type="ChEBI" id="CHEBI:18420"/>
    </cofactor>
</comment>
<evidence type="ECO:0000313" key="9">
    <source>
        <dbReference type="EMBL" id="EDV40135.1"/>
    </source>
</evidence>
<evidence type="ECO:0000256" key="8">
    <source>
        <dbReference type="RuleBase" id="RU364068"/>
    </source>
</evidence>
<dbReference type="PROSITE" id="PS00629">
    <property type="entry name" value="IMP_1"/>
    <property type="match status" value="1"/>
</dbReference>
<dbReference type="GO" id="GO:0008934">
    <property type="term" value="F:inositol monophosphate 1-phosphatase activity"/>
    <property type="evidence" value="ECO:0007669"/>
    <property type="project" value="InterPro"/>
</dbReference>
<dbReference type="EMBL" id="CH902618">
    <property type="protein sequence ID" value="EDV40135.1"/>
    <property type="molecule type" value="Genomic_DNA"/>
</dbReference>
<dbReference type="HOGENOM" id="CLU_044118_1_0_1"/>
<reference evidence="9 10" key="1">
    <citation type="journal article" date="2007" name="Nature">
        <title>Evolution of genes and genomes on the Drosophila phylogeny.</title>
        <authorList>
            <consortium name="Drosophila 12 Genomes Consortium"/>
            <person name="Clark A.G."/>
            <person name="Eisen M.B."/>
            <person name="Smith D.R."/>
            <person name="Bergman C.M."/>
            <person name="Oliver B."/>
            <person name="Markow T.A."/>
            <person name="Kaufman T.C."/>
            <person name="Kellis M."/>
            <person name="Gelbart W."/>
            <person name="Iyer V.N."/>
            <person name="Pollard D.A."/>
            <person name="Sackton T.B."/>
            <person name="Larracuente A.M."/>
            <person name="Singh N.D."/>
            <person name="Abad J.P."/>
            <person name="Abt D.N."/>
            <person name="Adryan B."/>
            <person name="Aguade M."/>
            <person name="Akashi H."/>
            <person name="Anderson W.W."/>
            <person name="Aquadro C.F."/>
            <person name="Ardell D.H."/>
            <person name="Arguello R."/>
            <person name="Artieri C.G."/>
            <person name="Barbash D.A."/>
            <person name="Barker D."/>
            <person name="Barsanti P."/>
            <person name="Batterham P."/>
            <person name="Batzoglou S."/>
            <person name="Begun D."/>
            <person name="Bhutkar A."/>
            <person name="Blanco E."/>
            <person name="Bosak S.A."/>
            <person name="Bradley R.K."/>
            <person name="Brand A.D."/>
            <person name="Brent M.R."/>
            <person name="Brooks A.N."/>
            <person name="Brown R.H."/>
            <person name="Butlin R.K."/>
            <person name="Caggese C."/>
            <person name="Calvi B.R."/>
            <person name="Bernardo de Carvalho A."/>
            <person name="Caspi A."/>
            <person name="Castrezana S."/>
            <person name="Celniker S.E."/>
            <person name="Chang J.L."/>
            <person name="Chapple C."/>
            <person name="Chatterji S."/>
            <person name="Chinwalla A."/>
            <person name="Civetta A."/>
            <person name="Clifton S.W."/>
            <person name="Comeron J.M."/>
            <person name="Costello J.C."/>
            <person name="Coyne J.A."/>
            <person name="Daub J."/>
            <person name="David R.G."/>
            <person name="Delcher A.L."/>
            <person name="Delehaunty K."/>
            <person name="Do C.B."/>
            <person name="Ebling H."/>
            <person name="Edwards K."/>
            <person name="Eickbush T."/>
            <person name="Evans J.D."/>
            <person name="Filipski A."/>
            <person name="Findeiss S."/>
            <person name="Freyhult E."/>
            <person name="Fulton L."/>
            <person name="Fulton R."/>
            <person name="Garcia A.C."/>
            <person name="Gardiner A."/>
            <person name="Garfield D.A."/>
            <person name="Garvin B.E."/>
            <person name="Gibson G."/>
            <person name="Gilbert D."/>
            <person name="Gnerre S."/>
            <person name="Godfrey J."/>
            <person name="Good R."/>
            <person name="Gotea V."/>
            <person name="Gravely B."/>
            <person name="Greenberg A.J."/>
            <person name="Griffiths-Jones S."/>
            <person name="Gross S."/>
            <person name="Guigo R."/>
            <person name="Gustafson E.A."/>
            <person name="Haerty W."/>
            <person name="Hahn M.W."/>
            <person name="Halligan D.L."/>
            <person name="Halpern A.L."/>
            <person name="Halter G.M."/>
            <person name="Han M.V."/>
            <person name="Heger A."/>
            <person name="Hillier L."/>
            <person name="Hinrichs A.S."/>
            <person name="Holmes I."/>
            <person name="Hoskins R.A."/>
            <person name="Hubisz M.J."/>
            <person name="Hultmark D."/>
            <person name="Huntley M.A."/>
            <person name="Jaffe D.B."/>
            <person name="Jagadeeshan S."/>
            <person name="Jeck W.R."/>
            <person name="Johnson J."/>
            <person name="Jones C.D."/>
            <person name="Jordan W.C."/>
            <person name="Karpen G.H."/>
            <person name="Kataoka E."/>
            <person name="Keightley P.D."/>
            <person name="Kheradpour P."/>
            <person name="Kirkness E.F."/>
            <person name="Koerich L.B."/>
            <person name="Kristiansen K."/>
            <person name="Kudrna D."/>
            <person name="Kulathinal R.J."/>
            <person name="Kumar S."/>
            <person name="Kwok R."/>
            <person name="Lander E."/>
            <person name="Langley C.H."/>
            <person name="Lapoint R."/>
            <person name="Lazzaro B.P."/>
            <person name="Lee S.J."/>
            <person name="Levesque L."/>
            <person name="Li R."/>
            <person name="Lin C.F."/>
            <person name="Lin M.F."/>
            <person name="Lindblad-Toh K."/>
            <person name="Llopart A."/>
            <person name="Long M."/>
            <person name="Low L."/>
            <person name="Lozovsky E."/>
            <person name="Lu J."/>
            <person name="Luo M."/>
            <person name="Machado C.A."/>
            <person name="Makalowski W."/>
            <person name="Marzo M."/>
            <person name="Matsuda M."/>
            <person name="Matzkin L."/>
            <person name="McAllister B."/>
            <person name="McBride C.S."/>
            <person name="McKernan B."/>
            <person name="McKernan K."/>
            <person name="Mendez-Lago M."/>
            <person name="Minx P."/>
            <person name="Mollenhauer M.U."/>
            <person name="Montooth K."/>
            <person name="Mount S.M."/>
            <person name="Mu X."/>
            <person name="Myers E."/>
            <person name="Negre B."/>
            <person name="Newfeld S."/>
            <person name="Nielsen R."/>
            <person name="Noor M.A."/>
            <person name="O'Grady P."/>
            <person name="Pachter L."/>
            <person name="Papaceit M."/>
            <person name="Parisi M.J."/>
            <person name="Parisi M."/>
            <person name="Parts L."/>
            <person name="Pedersen J.S."/>
            <person name="Pesole G."/>
            <person name="Phillippy A.M."/>
            <person name="Ponting C.P."/>
            <person name="Pop M."/>
            <person name="Porcelli D."/>
            <person name="Powell J.R."/>
            <person name="Prohaska S."/>
            <person name="Pruitt K."/>
            <person name="Puig M."/>
            <person name="Quesneville H."/>
            <person name="Ram K.R."/>
            <person name="Rand D."/>
            <person name="Rasmussen M.D."/>
            <person name="Reed L.K."/>
            <person name="Reenan R."/>
            <person name="Reily A."/>
            <person name="Remington K.A."/>
            <person name="Rieger T.T."/>
            <person name="Ritchie M.G."/>
            <person name="Robin C."/>
            <person name="Rogers Y.H."/>
            <person name="Rohde C."/>
            <person name="Rozas J."/>
            <person name="Rubenfield M.J."/>
            <person name="Ruiz A."/>
            <person name="Russo S."/>
            <person name="Salzberg S.L."/>
            <person name="Sanchez-Gracia A."/>
            <person name="Saranga D.J."/>
            <person name="Sato H."/>
            <person name="Schaeffer S.W."/>
            <person name="Schatz M.C."/>
            <person name="Schlenke T."/>
            <person name="Schwartz R."/>
            <person name="Segarra C."/>
            <person name="Singh R.S."/>
            <person name="Sirot L."/>
            <person name="Sirota M."/>
            <person name="Sisneros N.B."/>
            <person name="Smith C.D."/>
            <person name="Smith T.F."/>
            <person name="Spieth J."/>
            <person name="Stage D.E."/>
            <person name="Stark A."/>
            <person name="Stephan W."/>
            <person name="Strausberg R.L."/>
            <person name="Strempel S."/>
            <person name="Sturgill D."/>
            <person name="Sutton G."/>
            <person name="Sutton G.G."/>
            <person name="Tao W."/>
            <person name="Teichmann S."/>
            <person name="Tobari Y.N."/>
            <person name="Tomimura Y."/>
            <person name="Tsolas J.M."/>
            <person name="Valente V.L."/>
            <person name="Venter E."/>
            <person name="Venter J.C."/>
            <person name="Vicario S."/>
            <person name="Vieira F.G."/>
            <person name="Vilella A.J."/>
            <person name="Villasante A."/>
            <person name="Walenz B."/>
            <person name="Wang J."/>
            <person name="Wasserman M."/>
            <person name="Watts T."/>
            <person name="Wilson D."/>
            <person name="Wilson R.K."/>
            <person name="Wing R.A."/>
            <person name="Wolfner M.F."/>
            <person name="Wong A."/>
            <person name="Wong G.K."/>
            <person name="Wu C.I."/>
            <person name="Wu G."/>
            <person name="Yamamoto D."/>
            <person name="Yang H.P."/>
            <person name="Yang S.P."/>
            <person name="Yorke J.A."/>
            <person name="Yoshida K."/>
            <person name="Zdobnov E."/>
            <person name="Zhang P."/>
            <person name="Zhang Y."/>
            <person name="Zimin A.V."/>
            <person name="Baldwin J."/>
            <person name="Abdouelleil A."/>
            <person name="Abdulkadir J."/>
            <person name="Abebe A."/>
            <person name="Abera B."/>
            <person name="Abreu J."/>
            <person name="Acer S.C."/>
            <person name="Aftuck L."/>
            <person name="Alexander A."/>
            <person name="An P."/>
            <person name="Anderson E."/>
            <person name="Anderson S."/>
            <person name="Arachi H."/>
            <person name="Azer M."/>
            <person name="Bachantsang P."/>
            <person name="Barry A."/>
            <person name="Bayul T."/>
            <person name="Berlin A."/>
            <person name="Bessette D."/>
            <person name="Bloom T."/>
            <person name="Blye J."/>
            <person name="Boguslavskiy L."/>
            <person name="Bonnet C."/>
            <person name="Boukhgalter B."/>
            <person name="Bourzgui I."/>
            <person name="Brown A."/>
            <person name="Cahill P."/>
            <person name="Channer S."/>
            <person name="Cheshatsang Y."/>
            <person name="Chuda L."/>
            <person name="Citroen M."/>
            <person name="Collymore A."/>
            <person name="Cooke P."/>
            <person name="Costello M."/>
            <person name="D'Aco K."/>
            <person name="Daza R."/>
            <person name="De Haan G."/>
            <person name="DeGray S."/>
            <person name="DeMaso C."/>
            <person name="Dhargay N."/>
            <person name="Dooley K."/>
            <person name="Dooley E."/>
            <person name="Doricent M."/>
            <person name="Dorje P."/>
            <person name="Dorjee K."/>
            <person name="Dupes A."/>
            <person name="Elong R."/>
            <person name="Falk J."/>
            <person name="Farina A."/>
            <person name="Faro S."/>
            <person name="Ferguson D."/>
            <person name="Fisher S."/>
            <person name="Foley C.D."/>
            <person name="Franke A."/>
            <person name="Friedrich D."/>
            <person name="Gadbois L."/>
            <person name="Gearin G."/>
            <person name="Gearin C.R."/>
            <person name="Giannoukos G."/>
            <person name="Goode T."/>
            <person name="Graham J."/>
            <person name="Grandbois E."/>
            <person name="Grewal S."/>
            <person name="Gyaltsen K."/>
            <person name="Hafez N."/>
            <person name="Hagos B."/>
            <person name="Hall J."/>
            <person name="Henson C."/>
            <person name="Hollinger A."/>
            <person name="Honan T."/>
            <person name="Huard M.D."/>
            <person name="Hughes L."/>
            <person name="Hurhula B."/>
            <person name="Husby M.E."/>
            <person name="Kamat A."/>
            <person name="Kanga B."/>
            <person name="Kashin S."/>
            <person name="Khazanovich D."/>
            <person name="Kisner P."/>
            <person name="Lance K."/>
            <person name="Lara M."/>
            <person name="Lee W."/>
            <person name="Lennon N."/>
            <person name="Letendre F."/>
            <person name="LeVine R."/>
            <person name="Lipovsky A."/>
            <person name="Liu X."/>
            <person name="Liu J."/>
            <person name="Liu S."/>
            <person name="Lokyitsang T."/>
            <person name="Lokyitsang Y."/>
            <person name="Lubonja R."/>
            <person name="Lui A."/>
            <person name="MacDonald P."/>
            <person name="Magnisalis V."/>
            <person name="Maru K."/>
            <person name="Matthews C."/>
            <person name="McCusker W."/>
            <person name="McDonough S."/>
            <person name="Mehta T."/>
            <person name="Meldrim J."/>
            <person name="Meneus L."/>
            <person name="Mihai O."/>
            <person name="Mihalev A."/>
            <person name="Mihova T."/>
            <person name="Mittelman R."/>
            <person name="Mlenga V."/>
            <person name="Montmayeur A."/>
            <person name="Mulrain L."/>
            <person name="Navidi A."/>
            <person name="Naylor J."/>
            <person name="Negash T."/>
            <person name="Nguyen T."/>
            <person name="Nguyen N."/>
            <person name="Nicol R."/>
            <person name="Norbu C."/>
            <person name="Norbu N."/>
            <person name="Novod N."/>
            <person name="O'Neill B."/>
            <person name="Osman S."/>
            <person name="Markiewicz E."/>
            <person name="Oyono O.L."/>
            <person name="Patti C."/>
            <person name="Phunkhang P."/>
            <person name="Pierre F."/>
            <person name="Priest M."/>
            <person name="Raghuraman S."/>
            <person name="Rege F."/>
            <person name="Reyes R."/>
            <person name="Rise C."/>
            <person name="Rogov P."/>
            <person name="Ross K."/>
            <person name="Ryan E."/>
            <person name="Settipalli S."/>
            <person name="Shea T."/>
            <person name="Sherpa N."/>
            <person name="Shi L."/>
            <person name="Shih D."/>
            <person name="Sparrow T."/>
            <person name="Spaulding J."/>
            <person name="Stalker J."/>
            <person name="Stange-Thomann N."/>
            <person name="Stavropoulos S."/>
            <person name="Stone C."/>
            <person name="Strader C."/>
            <person name="Tesfaye S."/>
            <person name="Thomson T."/>
            <person name="Thoulutsang Y."/>
            <person name="Thoulutsang D."/>
            <person name="Topham K."/>
            <person name="Topping I."/>
            <person name="Tsamla T."/>
            <person name="Vassiliev H."/>
            <person name="Vo A."/>
            <person name="Wangchuk T."/>
            <person name="Wangdi T."/>
            <person name="Weiand M."/>
            <person name="Wilkinson J."/>
            <person name="Wilson A."/>
            <person name="Yadav S."/>
            <person name="Young G."/>
            <person name="Yu Q."/>
            <person name="Zembek L."/>
            <person name="Zhong D."/>
            <person name="Zimmer A."/>
            <person name="Zwirko Z."/>
            <person name="Jaffe D.B."/>
            <person name="Alvarez P."/>
            <person name="Brockman W."/>
            <person name="Butler J."/>
            <person name="Chin C."/>
            <person name="Gnerre S."/>
            <person name="Grabherr M."/>
            <person name="Kleber M."/>
            <person name="Mauceli E."/>
            <person name="MacCallum I."/>
        </authorList>
    </citation>
    <scope>NUCLEOTIDE SEQUENCE [LARGE SCALE GENOMIC DNA]</scope>
    <source>
        <strain evidence="10">Tucson 14024-0371.13</strain>
    </source>
</reference>
<dbReference type="EC" id="3.1.3.25" evidence="8"/>
<dbReference type="PRINTS" id="PR00378">
    <property type="entry name" value="LIIMPHPHTASE"/>
</dbReference>
<name>B3M9U4_DROAN</name>
<dbReference type="OMA" id="TPKVWDI"/>
<organism evidence="9 10">
    <name type="scientific">Drosophila ananassae</name>
    <name type="common">Fruit fly</name>
    <dbReference type="NCBI Taxonomy" id="7217"/>
    <lineage>
        <taxon>Eukaryota</taxon>
        <taxon>Metazoa</taxon>
        <taxon>Ecdysozoa</taxon>
        <taxon>Arthropoda</taxon>
        <taxon>Hexapoda</taxon>
        <taxon>Insecta</taxon>
        <taxon>Pterygota</taxon>
        <taxon>Neoptera</taxon>
        <taxon>Endopterygota</taxon>
        <taxon>Diptera</taxon>
        <taxon>Brachycera</taxon>
        <taxon>Muscomorpha</taxon>
        <taxon>Ephydroidea</taxon>
        <taxon>Drosophilidae</taxon>
        <taxon>Drosophila</taxon>
        <taxon>Sophophora</taxon>
    </lineage>
</organism>
<dbReference type="PhylomeDB" id="B3M9U4"/>
<feature type="binding site" evidence="7">
    <location>
        <position position="97"/>
    </location>
    <ligand>
        <name>Mg(2+)</name>
        <dbReference type="ChEBI" id="CHEBI:18420"/>
        <label>1</label>
        <note>catalytic</note>
    </ligand>
</feature>
<evidence type="ECO:0000256" key="1">
    <source>
        <dbReference type="ARBA" id="ARBA00001946"/>
    </source>
</evidence>
<feature type="binding site" evidence="7">
    <location>
        <position position="226"/>
    </location>
    <ligand>
        <name>Mg(2+)</name>
        <dbReference type="ChEBI" id="CHEBI:18420"/>
        <label>1</label>
        <note>catalytic</note>
    </ligand>
</feature>
<protein>
    <recommendedName>
        <fullName evidence="8">Inositol-1-monophosphatase</fullName>
        <ecNumber evidence="8">3.1.3.25</ecNumber>
    </recommendedName>
</protein>
<feature type="binding site" evidence="7">
    <location>
        <position position="99"/>
    </location>
    <ligand>
        <name>Mg(2+)</name>
        <dbReference type="ChEBI" id="CHEBI:18420"/>
        <label>1</label>
        <note>catalytic</note>
    </ligand>
</feature>
<evidence type="ECO:0000256" key="4">
    <source>
        <dbReference type="ARBA" id="ARBA00022723"/>
    </source>
</evidence>
<evidence type="ECO:0000256" key="5">
    <source>
        <dbReference type="ARBA" id="ARBA00022801"/>
    </source>
</evidence>
<gene>
    <name evidence="9" type="primary">Dana\GF24104</name>
    <name evidence="9" type="synonym">dana_GLEANR_8855</name>
    <name evidence="9" type="ORF">GF24104</name>
</gene>
<dbReference type="UniPathway" id="UPA00823">
    <property type="reaction ID" value="UER00788"/>
</dbReference>
<feature type="binding site" evidence="7">
    <location>
        <position position="100"/>
    </location>
    <ligand>
        <name>Mg(2+)</name>
        <dbReference type="ChEBI" id="CHEBI:18420"/>
        <label>1</label>
        <note>catalytic</note>
    </ligand>
</feature>
<dbReference type="Gene3D" id="3.40.190.80">
    <property type="match status" value="1"/>
</dbReference>
<dbReference type="KEGG" id="dan:6506738"/>
<dbReference type="SUPFAM" id="SSF56655">
    <property type="entry name" value="Carbohydrate phosphatase"/>
    <property type="match status" value="1"/>
</dbReference>
<dbReference type="FunFam" id="3.30.540.10:FF:000004">
    <property type="entry name" value="Inositol-1-monophosphatase"/>
    <property type="match status" value="1"/>
</dbReference>
<evidence type="ECO:0000313" key="10">
    <source>
        <dbReference type="Proteomes" id="UP000007801"/>
    </source>
</evidence>
<keyword evidence="4 7" id="KW-0479">Metal-binding</keyword>
<accession>B3M9U4</accession>
<dbReference type="AlphaFoldDB" id="B3M9U4"/>
<dbReference type="InParanoid" id="B3M9U4"/>
<dbReference type="InterPro" id="IPR033942">
    <property type="entry name" value="IMPase"/>
</dbReference>
<evidence type="ECO:0000256" key="7">
    <source>
        <dbReference type="PIRSR" id="PIRSR600760-2"/>
    </source>
</evidence>
<dbReference type="OrthoDB" id="10254945at2759"/>
<dbReference type="InterPro" id="IPR020550">
    <property type="entry name" value="Inositol_monophosphatase_CS"/>
</dbReference>
<comment type="similarity">
    <text evidence="3 8">Belongs to the inositol monophosphatase superfamily.</text>
</comment>
<keyword evidence="10" id="KW-1185">Reference proteome</keyword>
<dbReference type="InterPro" id="IPR020552">
    <property type="entry name" value="Inositol_monoPase_Li-sen"/>
</dbReference>
<feature type="binding site" evidence="7">
    <location>
        <position position="76"/>
    </location>
    <ligand>
        <name>Mg(2+)</name>
        <dbReference type="ChEBI" id="CHEBI:18420"/>
        <label>1</label>
        <note>catalytic</note>
    </ligand>
</feature>
<dbReference type="GO" id="GO:0046872">
    <property type="term" value="F:metal ion binding"/>
    <property type="evidence" value="ECO:0007669"/>
    <property type="project" value="UniProtKB-KW"/>
</dbReference>